<dbReference type="HAMAP" id="MF_00182">
    <property type="entry name" value="Formyl_trans"/>
    <property type="match status" value="1"/>
</dbReference>
<evidence type="ECO:0000313" key="9">
    <source>
        <dbReference type="Proteomes" id="UP000241229"/>
    </source>
</evidence>
<reference evidence="8 9" key="1">
    <citation type="submission" date="2018-03" db="EMBL/GenBank/DDBJ databases">
        <title>The draft genome of Mesorhizobium sp. 6GN-30.</title>
        <authorList>
            <person name="Liu L."/>
            <person name="Li L."/>
            <person name="Wang T."/>
            <person name="Zhang X."/>
            <person name="Liang L."/>
        </authorList>
    </citation>
    <scope>NUCLEOTIDE SEQUENCE [LARGE SCALE GENOMIC DNA]</scope>
    <source>
        <strain evidence="8 9">6GN30</strain>
    </source>
</reference>
<dbReference type="InterPro" id="IPR041711">
    <property type="entry name" value="Met-tRNA-FMT_N"/>
</dbReference>
<protein>
    <recommendedName>
        <fullName evidence="2 5">Methionyl-tRNA formyltransferase</fullName>
        <ecNumber evidence="2 5">2.1.2.9</ecNumber>
    </recommendedName>
</protein>
<evidence type="ECO:0000259" key="6">
    <source>
        <dbReference type="Pfam" id="PF00551"/>
    </source>
</evidence>
<dbReference type="SUPFAM" id="SSF53328">
    <property type="entry name" value="Formyltransferase"/>
    <property type="match status" value="1"/>
</dbReference>
<dbReference type="OrthoDB" id="9802815at2"/>
<dbReference type="InterPro" id="IPR001555">
    <property type="entry name" value="GART_AS"/>
</dbReference>
<dbReference type="CDD" id="cd08646">
    <property type="entry name" value="FMT_core_Met-tRNA-FMT_N"/>
    <property type="match status" value="1"/>
</dbReference>
<dbReference type="RefSeq" id="WP_106774100.1">
    <property type="nucleotide sequence ID" value="NZ_PXYK01000021.1"/>
</dbReference>
<keyword evidence="4 5" id="KW-0648">Protein biosynthesis</keyword>
<dbReference type="GO" id="GO:0005829">
    <property type="term" value="C:cytosol"/>
    <property type="evidence" value="ECO:0007669"/>
    <property type="project" value="TreeGrafter"/>
</dbReference>
<comment type="catalytic activity">
    <reaction evidence="5">
        <text>L-methionyl-tRNA(fMet) + (6R)-10-formyltetrahydrofolate = N-formyl-L-methionyl-tRNA(fMet) + (6S)-5,6,7,8-tetrahydrofolate + H(+)</text>
        <dbReference type="Rhea" id="RHEA:24380"/>
        <dbReference type="Rhea" id="RHEA-COMP:9952"/>
        <dbReference type="Rhea" id="RHEA-COMP:9953"/>
        <dbReference type="ChEBI" id="CHEBI:15378"/>
        <dbReference type="ChEBI" id="CHEBI:57453"/>
        <dbReference type="ChEBI" id="CHEBI:78530"/>
        <dbReference type="ChEBI" id="CHEBI:78844"/>
        <dbReference type="ChEBI" id="CHEBI:195366"/>
        <dbReference type="EC" id="2.1.2.9"/>
    </reaction>
</comment>
<accession>A0A2P7S277</accession>
<dbReference type="InterPro" id="IPR005794">
    <property type="entry name" value="Fmt"/>
</dbReference>
<dbReference type="Proteomes" id="UP000241229">
    <property type="component" value="Unassembled WGS sequence"/>
</dbReference>
<dbReference type="InterPro" id="IPR011034">
    <property type="entry name" value="Formyl_transferase-like_C_sf"/>
</dbReference>
<dbReference type="GO" id="GO:0004479">
    <property type="term" value="F:methionyl-tRNA formyltransferase activity"/>
    <property type="evidence" value="ECO:0007669"/>
    <property type="project" value="UniProtKB-UniRule"/>
</dbReference>
<dbReference type="InterPro" id="IPR036477">
    <property type="entry name" value="Formyl_transf_N_sf"/>
</dbReference>
<evidence type="ECO:0000313" key="8">
    <source>
        <dbReference type="EMBL" id="PSJ56571.1"/>
    </source>
</evidence>
<feature type="binding site" evidence="5">
    <location>
        <begin position="112"/>
        <end position="115"/>
    </location>
    <ligand>
        <name>(6S)-5,6,7,8-tetrahydrofolate</name>
        <dbReference type="ChEBI" id="CHEBI:57453"/>
    </ligand>
</feature>
<feature type="domain" description="Formyl transferase C-terminal" evidence="7">
    <location>
        <begin position="206"/>
        <end position="302"/>
    </location>
</feature>
<dbReference type="PANTHER" id="PTHR11138">
    <property type="entry name" value="METHIONYL-TRNA FORMYLTRANSFERASE"/>
    <property type="match status" value="1"/>
</dbReference>
<sequence>MPLRIIFMGTPEFSVPTLAALAEAGHELAAVYTQPPRPAGRRGLDLTPSPVQREAERLGVPVRCPTTLKDKAGQEAFAALGADVAVVVAYGLLLPRAVLEAPRLGCFNGHASLLPRWRGAAPIHRAIMAGDAATGMMVMKMEEGLDTGPVAMTARLPIGPDETTGELHDRLSTAGAALMVEAMAALEAGRLALAPQADAGVTYASKIDKAETRIDWSLPATEVHNRIRGLSPFPGAWCEFEAGGRRERLKLLRSTMGEGKGEPGTVLDDGLTVACGGGAVRLVEVQRAGGRPVEAVEFLRGAKLARGDHLP</sequence>
<comment type="function">
    <text evidence="5">Attaches a formyl group to the free amino group of methionyl-tRNA(fMet). The formyl group appears to play a dual role in the initiator identity of N-formylmethionyl-tRNA by promoting its recognition by IF2 and preventing the misappropriation of this tRNA by the elongation apparatus.</text>
</comment>
<comment type="caution">
    <text evidence="8">The sequence shown here is derived from an EMBL/GenBank/DDBJ whole genome shotgun (WGS) entry which is preliminary data.</text>
</comment>
<dbReference type="InterPro" id="IPR005793">
    <property type="entry name" value="Formyl_trans_C"/>
</dbReference>
<evidence type="ECO:0000256" key="3">
    <source>
        <dbReference type="ARBA" id="ARBA00022679"/>
    </source>
</evidence>
<evidence type="ECO:0000259" key="7">
    <source>
        <dbReference type="Pfam" id="PF02911"/>
    </source>
</evidence>
<dbReference type="InterPro" id="IPR002376">
    <property type="entry name" value="Formyl_transf_N"/>
</dbReference>
<dbReference type="InterPro" id="IPR044135">
    <property type="entry name" value="Met-tRNA-FMT_C"/>
</dbReference>
<dbReference type="CDD" id="cd08704">
    <property type="entry name" value="Met_tRNA_FMT_C"/>
    <property type="match status" value="1"/>
</dbReference>
<dbReference type="EMBL" id="PXYK01000021">
    <property type="protein sequence ID" value="PSJ56571.1"/>
    <property type="molecule type" value="Genomic_DNA"/>
</dbReference>
<name>A0A2P7S277_9HYPH</name>
<dbReference type="SUPFAM" id="SSF50486">
    <property type="entry name" value="FMT C-terminal domain-like"/>
    <property type="match status" value="1"/>
</dbReference>
<dbReference type="FunFam" id="3.40.50.12230:FF:000001">
    <property type="entry name" value="Methionyl-tRNA formyltransferase"/>
    <property type="match status" value="1"/>
</dbReference>
<organism evidence="8 9">
    <name type="scientific">Kumtagia ephedrae</name>
    <dbReference type="NCBI Taxonomy" id="2116701"/>
    <lineage>
        <taxon>Bacteria</taxon>
        <taxon>Pseudomonadati</taxon>
        <taxon>Pseudomonadota</taxon>
        <taxon>Alphaproteobacteria</taxon>
        <taxon>Hyphomicrobiales</taxon>
        <taxon>Phyllobacteriaceae</taxon>
        <taxon>Kumtagia</taxon>
    </lineage>
</organism>
<dbReference type="EC" id="2.1.2.9" evidence="2 5"/>
<keyword evidence="9" id="KW-1185">Reference proteome</keyword>
<evidence type="ECO:0000256" key="4">
    <source>
        <dbReference type="ARBA" id="ARBA00022917"/>
    </source>
</evidence>
<keyword evidence="3 5" id="KW-0808">Transferase</keyword>
<feature type="domain" description="Formyl transferase N-terminal" evidence="6">
    <location>
        <begin position="4"/>
        <end position="182"/>
    </location>
</feature>
<dbReference type="Gene3D" id="3.40.50.12230">
    <property type="match status" value="1"/>
</dbReference>
<evidence type="ECO:0000256" key="5">
    <source>
        <dbReference type="HAMAP-Rule" id="MF_00182"/>
    </source>
</evidence>
<dbReference type="Pfam" id="PF02911">
    <property type="entry name" value="Formyl_trans_C"/>
    <property type="match status" value="1"/>
</dbReference>
<dbReference type="NCBIfam" id="TIGR00460">
    <property type="entry name" value="fmt"/>
    <property type="match status" value="1"/>
</dbReference>
<proteinExistence type="inferred from homology"/>
<evidence type="ECO:0000256" key="2">
    <source>
        <dbReference type="ARBA" id="ARBA00012261"/>
    </source>
</evidence>
<comment type="similarity">
    <text evidence="1 5">Belongs to the Fmt family.</text>
</comment>
<gene>
    <name evidence="5" type="primary">fmt</name>
    <name evidence="8" type="ORF">C7I84_20640</name>
</gene>
<evidence type="ECO:0000256" key="1">
    <source>
        <dbReference type="ARBA" id="ARBA00010699"/>
    </source>
</evidence>
<dbReference type="PROSITE" id="PS00373">
    <property type="entry name" value="GART"/>
    <property type="match status" value="1"/>
</dbReference>
<dbReference type="AlphaFoldDB" id="A0A2P7S277"/>
<dbReference type="PANTHER" id="PTHR11138:SF5">
    <property type="entry name" value="METHIONYL-TRNA FORMYLTRANSFERASE, MITOCHONDRIAL"/>
    <property type="match status" value="1"/>
</dbReference>
<dbReference type="Pfam" id="PF00551">
    <property type="entry name" value="Formyl_trans_N"/>
    <property type="match status" value="1"/>
</dbReference>